<dbReference type="Pfam" id="PF20431">
    <property type="entry name" value="E_motif"/>
    <property type="match status" value="1"/>
</dbReference>
<keyword evidence="1" id="KW-0677">Repeat</keyword>
<dbReference type="EMBL" id="KE343328">
    <property type="protein sequence ID" value="EXB24043.1"/>
    <property type="molecule type" value="Genomic_DNA"/>
</dbReference>
<dbReference type="InterPro" id="IPR002885">
    <property type="entry name" value="PPR_rpt"/>
</dbReference>
<proteinExistence type="predicted"/>
<sequence length="708" mass="80331">MTNVAIRLRKTLMGTAYAVVLGMPSSRHLCQCPVSISKSQRASSTFRRFSSTSKPNSLVPNPNLDLKFLNKKISHLIRSGRIGEAREAFDGMKHRNVVTWNSMMSGYVKRREMAKARKLFDEMPERDIVSWNLMISGCMSCRGSRDIEEGRKLFDQMHERDCVSWNTMISGYTKNGRMSQALQLFNAMPERNVVSWNAMISGFLLNGDAVRAIDFFDKMPERDDASRSALVSGLVRNGELDEAARLLLEWGNKDVGREDLVHAYNTLIAGYGQRGRIEEARRLFDEIPFYWGERKECSKRFERNVVSWNSMIMCYLKVKDIVSARQLFDQLTERDTFSWNTMITGYVQMSDMDEASNLFRKMPNPDVLTWNLMVSGFVQIGSLKVACYYFERMPQKNLVSWNSIIAGYDKNEDYKGSIKLFTQMQHEGEKHDSHTLSSLLSASTGLMDLHLGRQVHQLVTKTVLADVPINNSLITMYSRCGAIEEARTIFDEMKLRDVISWNAMIGGYASHGFAAEALELFALMKHLKVQPTHITFIAVLNACSHAGLVEEGRRQFDSMIGEFGIEPRIEHYASLADILGRHGQLHEVMDLIKRMPLEPDKAVWGALLGGCRMHNNVELAQIAAQALMRIEPGSSAPYVLLYNMYADAGQWGDAARVRLTMEENNIIKQRGYSRVHTVAGDFVMTDVAWGVSKMVAKKVAREEVDTLY</sequence>
<dbReference type="InterPro" id="IPR046960">
    <property type="entry name" value="PPR_At4g14850-like_plant"/>
</dbReference>
<feature type="repeat" description="PPR" evidence="2">
    <location>
        <begin position="304"/>
        <end position="334"/>
    </location>
</feature>
<gene>
    <name evidence="3" type="ORF">L484_006075</name>
</gene>
<dbReference type="PANTHER" id="PTHR47926">
    <property type="entry name" value="PENTATRICOPEPTIDE REPEAT-CONTAINING PROTEIN"/>
    <property type="match status" value="1"/>
</dbReference>
<organism evidence="3 4">
    <name type="scientific">Morus notabilis</name>
    <dbReference type="NCBI Taxonomy" id="981085"/>
    <lineage>
        <taxon>Eukaryota</taxon>
        <taxon>Viridiplantae</taxon>
        <taxon>Streptophyta</taxon>
        <taxon>Embryophyta</taxon>
        <taxon>Tracheophyta</taxon>
        <taxon>Spermatophyta</taxon>
        <taxon>Magnoliopsida</taxon>
        <taxon>eudicotyledons</taxon>
        <taxon>Gunneridae</taxon>
        <taxon>Pentapetalae</taxon>
        <taxon>rosids</taxon>
        <taxon>fabids</taxon>
        <taxon>Rosales</taxon>
        <taxon>Moraceae</taxon>
        <taxon>Moreae</taxon>
        <taxon>Morus</taxon>
    </lineage>
</organism>
<evidence type="ECO:0008006" key="5">
    <source>
        <dbReference type="Google" id="ProtNLM"/>
    </source>
</evidence>
<feature type="repeat" description="PPR" evidence="2">
    <location>
        <begin position="466"/>
        <end position="496"/>
    </location>
</feature>
<dbReference type="AlphaFoldDB" id="W9QIX0"/>
<dbReference type="FunFam" id="1.25.40.10:FF:001093">
    <property type="entry name" value="Pentatricopeptide repeat-containing protein At2g34400"/>
    <property type="match status" value="1"/>
</dbReference>
<feature type="repeat" description="PPR" evidence="2">
    <location>
        <begin position="96"/>
        <end position="130"/>
    </location>
</feature>
<evidence type="ECO:0000313" key="4">
    <source>
        <dbReference type="Proteomes" id="UP000030645"/>
    </source>
</evidence>
<dbReference type="GO" id="GO:0003723">
    <property type="term" value="F:RNA binding"/>
    <property type="evidence" value="ECO:0007669"/>
    <property type="project" value="InterPro"/>
</dbReference>
<evidence type="ECO:0000313" key="3">
    <source>
        <dbReference type="EMBL" id="EXB24043.1"/>
    </source>
</evidence>
<dbReference type="InterPro" id="IPR046848">
    <property type="entry name" value="E_motif"/>
</dbReference>
<feature type="repeat" description="PPR" evidence="2">
    <location>
        <begin position="335"/>
        <end position="369"/>
    </location>
</feature>
<dbReference type="Gene3D" id="1.25.40.10">
    <property type="entry name" value="Tetratricopeptide repeat domain"/>
    <property type="match status" value="5"/>
</dbReference>
<name>W9QIX0_9ROSA</name>
<dbReference type="Proteomes" id="UP000030645">
    <property type="component" value="Unassembled WGS sequence"/>
</dbReference>
<feature type="repeat" description="PPR" evidence="2">
    <location>
        <begin position="397"/>
        <end position="431"/>
    </location>
</feature>
<dbReference type="Pfam" id="PF13041">
    <property type="entry name" value="PPR_2"/>
    <property type="match status" value="3"/>
</dbReference>
<feature type="repeat" description="PPR" evidence="2">
    <location>
        <begin position="260"/>
        <end position="290"/>
    </location>
</feature>
<feature type="repeat" description="PPR" evidence="2">
    <location>
        <begin position="497"/>
        <end position="531"/>
    </location>
</feature>
<dbReference type="NCBIfam" id="TIGR00756">
    <property type="entry name" value="PPR"/>
    <property type="match status" value="8"/>
</dbReference>
<dbReference type="Pfam" id="PF01535">
    <property type="entry name" value="PPR"/>
    <property type="match status" value="8"/>
</dbReference>
<feature type="repeat" description="PPR" evidence="2">
    <location>
        <begin position="161"/>
        <end position="195"/>
    </location>
</feature>
<dbReference type="PROSITE" id="PS51375">
    <property type="entry name" value="PPR"/>
    <property type="match status" value="8"/>
</dbReference>
<dbReference type="InterPro" id="IPR011990">
    <property type="entry name" value="TPR-like_helical_dom_sf"/>
</dbReference>
<dbReference type="PANTHER" id="PTHR47926:SF468">
    <property type="entry name" value="PENTATRICOPEPTIDE REPEAT-CONTAINING PROTEIN"/>
    <property type="match status" value="1"/>
</dbReference>
<protein>
    <recommendedName>
        <fullName evidence="5">Pentatricopeptide repeat-containing protein</fullName>
    </recommendedName>
</protein>
<evidence type="ECO:0000256" key="1">
    <source>
        <dbReference type="ARBA" id="ARBA00022737"/>
    </source>
</evidence>
<keyword evidence="4" id="KW-1185">Reference proteome</keyword>
<dbReference type="GO" id="GO:0009451">
    <property type="term" value="P:RNA modification"/>
    <property type="evidence" value="ECO:0007669"/>
    <property type="project" value="InterPro"/>
</dbReference>
<reference evidence="4" key="1">
    <citation type="submission" date="2013-01" db="EMBL/GenBank/DDBJ databases">
        <title>Draft Genome Sequence of a Mulberry Tree, Morus notabilis C.K. Schneid.</title>
        <authorList>
            <person name="He N."/>
            <person name="Zhao S."/>
        </authorList>
    </citation>
    <scope>NUCLEOTIDE SEQUENCE</scope>
</reference>
<accession>W9QIX0</accession>
<dbReference type="eggNOG" id="KOG4197">
    <property type="taxonomic scope" value="Eukaryota"/>
</dbReference>
<evidence type="ECO:0000256" key="2">
    <source>
        <dbReference type="PROSITE-ProRule" id="PRU00708"/>
    </source>
</evidence>
<dbReference type="SUPFAM" id="SSF48452">
    <property type="entry name" value="TPR-like"/>
    <property type="match status" value="2"/>
</dbReference>